<accession>A0A2N4U0J6</accession>
<keyword evidence="5" id="KW-1003">Cell membrane</keyword>
<evidence type="ECO:0000313" key="13">
    <source>
        <dbReference type="Proteomes" id="UP000234190"/>
    </source>
</evidence>
<keyword evidence="8 11" id="KW-1133">Transmembrane helix</keyword>
<reference evidence="12 13" key="1">
    <citation type="submission" date="2017-10" db="EMBL/GenBank/DDBJ databases">
        <title>Two draft genome sequences of Pusillimonas sp. strains isolated from a nitrate- and radionuclide-contaminated groundwater in Russia.</title>
        <authorList>
            <person name="Grouzdev D.S."/>
            <person name="Tourova T.P."/>
            <person name="Goeva M.A."/>
            <person name="Babich T.L."/>
            <person name="Sokolova D.S."/>
            <person name="Abdullin R."/>
            <person name="Poltaraus A.B."/>
            <person name="Toshchakov S.V."/>
            <person name="Nazina T.N."/>
        </authorList>
    </citation>
    <scope>NUCLEOTIDE SEQUENCE [LARGE SCALE GENOMIC DNA]</scope>
    <source>
        <strain evidence="12 13">JR1/69-3-13</strain>
    </source>
</reference>
<keyword evidence="7" id="KW-0653">Protein transport</keyword>
<dbReference type="PANTHER" id="PTHR33909:SF1">
    <property type="entry name" value="SEC TRANSLOCON ACCESSORY COMPLEX SUBUNIT YAJC"/>
    <property type="match status" value="1"/>
</dbReference>
<feature type="transmembrane region" description="Helical" evidence="11">
    <location>
        <begin position="22"/>
        <end position="41"/>
    </location>
</feature>
<evidence type="ECO:0000256" key="4">
    <source>
        <dbReference type="ARBA" id="ARBA00022448"/>
    </source>
</evidence>
<evidence type="ECO:0000256" key="6">
    <source>
        <dbReference type="ARBA" id="ARBA00022692"/>
    </source>
</evidence>
<dbReference type="AlphaFoldDB" id="A0A2N4U0J6"/>
<dbReference type="NCBIfam" id="TIGR00739">
    <property type="entry name" value="yajC"/>
    <property type="match status" value="1"/>
</dbReference>
<dbReference type="SMART" id="SM01323">
    <property type="entry name" value="YajC"/>
    <property type="match status" value="1"/>
</dbReference>
<evidence type="ECO:0000256" key="8">
    <source>
        <dbReference type="ARBA" id="ARBA00022989"/>
    </source>
</evidence>
<organism evidence="12 13">
    <name type="scientific">Pollutimonas subterranea</name>
    <dbReference type="NCBI Taxonomy" id="2045210"/>
    <lineage>
        <taxon>Bacteria</taxon>
        <taxon>Pseudomonadati</taxon>
        <taxon>Pseudomonadota</taxon>
        <taxon>Betaproteobacteria</taxon>
        <taxon>Burkholderiales</taxon>
        <taxon>Alcaligenaceae</taxon>
        <taxon>Pollutimonas</taxon>
    </lineage>
</organism>
<keyword evidence="4" id="KW-0813">Transport</keyword>
<comment type="caution">
    <text evidence="12">The sequence shown here is derived from an EMBL/GenBank/DDBJ whole genome shotgun (WGS) entry which is preliminary data.</text>
</comment>
<comment type="similarity">
    <text evidence="2">Belongs to the YajC family.</text>
</comment>
<evidence type="ECO:0000256" key="9">
    <source>
        <dbReference type="ARBA" id="ARBA00023010"/>
    </source>
</evidence>
<evidence type="ECO:0000256" key="5">
    <source>
        <dbReference type="ARBA" id="ARBA00022475"/>
    </source>
</evidence>
<dbReference type="PRINTS" id="PR01853">
    <property type="entry name" value="YAJCTRNLCASE"/>
</dbReference>
<keyword evidence="6 11" id="KW-0812">Transmembrane</keyword>
<sequence>MSVIDTLNLITAQAAAGGGENALMGMLPIILMFVILYFLMIRPQMKRQKEHRNMVAALTKGDEVITTGGLLGKVTKVSDSYVTIEISTLADKPVETVLQRTAVTSILPKGTIKAL</sequence>
<proteinExistence type="inferred from homology"/>
<dbReference type="EMBL" id="PDNW01000019">
    <property type="protein sequence ID" value="PLC48543.1"/>
    <property type="molecule type" value="Genomic_DNA"/>
</dbReference>
<keyword evidence="13" id="KW-1185">Reference proteome</keyword>
<dbReference type="Pfam" id="PF02699">
    <property type="entry name" value="YajC"/>
    <property type="match status" value="1"/>
</dbReference>
<keyword evidence="10 11" id="KW-0472">Membrane</keyword>
<dbReference type="RefSeq" id="WP_102075327.1">
    <property type="nucleotide sequence ID" value="NZ_PDNW01000019.1"/>
</dbReference>
<dbReference type="GO" id="GO:0015031">
    <property type="term" value="P:protein transport"/>
    <property type="evidence" value="ECO:0007669"/>
    <property type="project" value="UniProtKB-KW"/>
</dbReference>
<name>A0A2N4U0J6_9BURK</name>
<evidence type="ECO:0000313" key="12">
    <source>
        <dbReference type="EMBL" id="PLC48543.1"/>
    </source>
</evidence>
<dbReference type="InterPro" id="IPR003849">
    <property type="entry name" value="Preprotein_translocase_YajC"/>
</dbReference>
<dbReference type="Proteomes" id="UP000234190">
    <property type="component" value="Unassembled WGS sequence"/>
</dbReference>
<evidence type="ECO:0000256" key="7">
    <source>
        <dbReference type="ARBA" id="ARBA00022927"/>
    </source>
</evidence>
<dbReference type="PANTHER" id="PTHR33909">
    <property type="entry name" value="SEC TRANSLOCON ACCESSORY COMPLEX SUBUNIT YAJC"/>
    <property type="match status" value="1"/>
</dbReference>
<evidence type="ECO:0000256" key="11">
    <source>
        <dbReference type="SAM" id="Phobius"/>
    </source>
</evidence>
<gene>
    <name evidence="12" type="ORF">CR159_17860</name>
</gene>
<evidence type="ECO:0000256" key="1">
    <source>
        <dbReference type="ARBA" id="ARBA00004162"/>
    </source>
</evidence>
<evidence type="ECO:0000256" key="3">
    <source>
        <dbReference type="ARBA" id="ARBA00014962"/>
    </source>
</evidence>
<comment type="subcellular location">
    <subcellularLocation>
        <location evidence="1">Cell membrane</location>
        <topology evidence="1">Single-pass membrane protein</topology>
    </subcellularLocation>
</comment>
<keyword evidence="9" id="KW-0811">Translocation</keyword>
<evidence type="ECO:0000256" key="2">
    <source>
        <dbReference type="ARBA" id="ARBA00006742"/>
    </source>
</evidence>
<evidence type="ECO:0000256" key="10">
    <source>
        <dbReference type="ARBA" id="ARBA00023136"/>
    </source>
</evidence>
<protein>
    <recommendedName>
        <fullName evidence="3">Sec translocon accessory complex subunit YajC</fullName>
    </recommendedName>
</protein>
<dbReference type="GO" id="GO:0005886">
    <property type="term" value="C:plasma membrane"/>
    <property type="evidence" value="ECO:0007669"/>
    <property type="project" value="UniProtKB-SubCell"/>
</dbReference>
<dbReference type="OrthoDB" id="9811406at2"/>